<comment type="caution">
    <text evidence="1">The sequence shown here is derived from an EMBL/GenBank/DDBJ whole genome shotgun (WGS) entry which is preliminary data.</text>
</comment>
<sequence>MHVSKNGKGVLFISSMHHDGSIDEGTEKAEINVFYNKTKGGVDSLDQKVHSYMTKRQTVRWPLTFLRNRLDITAIAAYICFTAQNPHWNANKKHRRSLPGNVGRLALLTEL</sequence>
<protein>
    <submittedName>
        <fullName evidence="1">PiggyBac transposable element-derived protein 4</fullName>
    </submittedName>
</protein>
<proteinExistence type="predicted"/>
<dbReference type="Proteomes" id="UP000735302">
    <property type="component" value="Unassembled WGS sequence"/>
</dbReference>
<gene>
    <name evidence="1" type="ORF">PoB_003432700</name>
</gene>
<evidence type="ECO:0000313" key="1">
    <source>
        <dbReference type="EMBL" id="GFO07822.1"/>
    </source>
</evidence>
<dbReference type="EMBL" id="BLXT01003909">
    <property type="protein sequence ID" value="GFO07822.1"/>
    <property type="molecule type" value="Genomic_DNA"/>
</dbReference>
<accession>A0AAV4AKP7</accession>
<evidence type="ECO:0000313" key="2">
    <source>
        <dbReference type="Proteomes" id="UP000735302"/>
    </source>
</evidence>
<keyword evidence="2" id="KW-1185">Reference proteome</keyword>
<dbReference type="AlphaFoldDB" id="A0AAV4AKP7"/>
<name>A0AAV4AKP7_9GAST</name>
<reference evidence="1 2" key="1">
    <citation type="journal article" date="2021" name="Elife">
        <title>Chloroplast acquisition without the gene transfer in kleptoplastic sea slugs, Plakobranchus ocellatus.</title>
        <authorList>
            <person name="Maeda T."/>
            <person name="Takahashi S."/>
            <person name="Yoshida T."/>
            <person name="Shimamura S."/>
            <person name="Takaki Y."/>
            <person name="Nagai Y."/>
            <person name="Toyoda A."/>
            <person name="Suzuki Y."/>
            <person name="Arimoto A."/>
            <person name="Ishii H."/>
            <person name="Satoh N."/>
            <person name="Nishiyama T."/>
            <person name="Hasebe M."/>
            <person name="Maruyama T."/>
            <person name="Minagawa J."/>
            <person name="Obokata J."/>
            <person name="Shigenobu S."/>
        </authorList>
    </citation>
    <scope>NUCLEOTIDE SEQUENCE [LARGE SCALE GENOMIC DNA]</scope>
</reference>
<organism evidence="1 2">
    <name type="scientific">Plakobranchus ocellatus</name>
    <dbReference type="NCBI Taxonomy" id="259542"/>
    <lineage>
        <taxon>Eukaryota</taxon>
        <taxon>Metazoa</taxon>
        <taxon>Spiralia</taxon>
        <taxon>Lophotrochozoa</taxon>
        <taxon>Mollusca</taxon>
        <taxon>Gastropoda</taxon>
        <taxon>Heterobranchia</taxon>
        <taxon>Euthyneura</taxon>
        <taxon>Panpulmonata</taxon>
        <taxon>Sacoglossa</taxon>
        <taxon>Placobranchoidea</taxon>
        <taxon>Plakobranchidae</taxon>
        <taxon>Plakobranchus</taxon>
    </lineage>
</organism>